<feature type="domain" description="Methyltransferase type 11" evidence="4">
    <location>
        <begin position="57"/>
        <end position="97"/>
    </location>
</feature>
<protein>
    <recommendedName>
        <fullName evidence="4">Methyltransferase type 11 domain-containing protein</fullName>
    </recommendedName>
</protein>
<organism evidence="5 6">
    <name type="scientific">Armillaria gallica</name>
    <name type="common">Bulbous honey fungus</name>
    <name type="synonym">Armillaria bulbosa</name>
    <dbReference type="NCBI Taxonomy" id="47427"/>
    <lineage>
        <taxon>Eukaryota</taxon>
        <taxon>Fungi</taxon>
        <taxon>Dikarya</taxon>
        <taxon>Basidiomycota</taxon>
        <taxon>Agaricomycotina</taxon>
        <taxon>Agaricomycetes</taxon>
        <taxon>Agaricomycetidae</taxon>
        <taxon>Agaricales</taxon>
        <taxon>Marasmiineae</taxon>
        <taxon>Physalacriaceae</taxon>
        <taxon>Armillaria</taxon>
    </lineage>
</organism>
<evidence type="ECO:0000256" key="3">
    <source>
        <dbReference type="ARBA" id="ARBA00022679"/>
    </source>
</evidence>
<evidence type="ECO:0000256" key="2">
    <source>
        <dbReference type="ARBA" id="ARBA00022603"/>
    </source>
</evidence>
<dbReference type="AlphaFoldDB" id="A0A2H3CK58"/>
<dbReference type="GO" id="GO:0008757">
    <property type="term" value="F:S-adenosylmethionine-dependent methyltransferase activity"/>
    <property type="evidence" value="ECO:0007669"/>
    <property type="project" value="InterPro"/>
</dbReference>
<dbReference type="OMA" id="FRPHYPP"/>
<dbReference type="InterPro" id="IPR013216">
    <property type="entry name" value="Methyltransf_11"/>
</dbReference>
<dbReference type="EMBL" id="KZ293706">
    <property type="protein sequence ID" value="PBK83415.1"/>
    <property type="molecule type" value="Genomic_DNA"/>
</dbReference>
<evidence type="ECO:0000313" key="6">
    <source>
        <dbReference type="Proteomes" id="UP000217790"/>
    </source>
</evidence>
<keyword evidence="3" id="KW-0808">Transferase</keyword>
<dbReference type="OrthoDB" id="10027013at2759"/>
<gene>
    <name evidence="5" type="ORF">ARMGADRAFT_1170429</name>
</gene>
<dbReference type="PANTHER" id="PTHR44942">
    <property type="entry name" value="METHYLTRANSF_11 DOMAIN-CONTAINING PROTEIN"/>
    <property type="match status" value="1"/>
</dbReference>
<dbReference type="Gene3D" id="3.40.50.150">
    <property type="entry name" value="Vaccinia Virus protein VP39"/>
    <property type="match status" value="1"/>
</dbReference>
<keyword evidence="2" id="KW-0489">Methyltransferase</keyword>
<evidence type="ECO:0000313" key="5">
    <source>
        <dbReference type="EMBL" id="PBK83415.1"/>
    </source>
</evidence>
<name>A0A2H3CK58_ARMGA</name>
<dbReference type="InParanoid" id="A0A2H3CK58"/>
<dbReference type="CDD" id="cd02440">
    <property type="entry name" value="AdoMet_MTases"/>
    <property type="match status" value="1"/>
</dbReference>
<sequence length="340" mass="37900">MTTFAKKSFNASVYAASRPTYPKALFDYIFAYHESGVVSNKQPVSALRYKPRWDLAVDLGCGTGQATVELTPFKKVVGVEPGEKMLDAARKYLNERIVDSVDQSSPFPGPIDRSSSIGGETGSSPTMAWLMANPDGSRLFVNSNAEDLSFLGPSTVDLVIAAQAAHWFDYSRLWPELDRVLRPNGTVAFWVYSEFRLPAYPSLTSLITDYAQGTDPATSLGPHWQRPGRTILENHLLDIPEPSWGKTDRVFFTGSHYPDLPSPLPVILRTKTTWGALLTYFRSWSSLHTYLEHGREGIEVRFWNALREGAAKEGNTAVEESDELMVEWPIGMMLVKKGDK</sequence>
<dbReference type="PANTHER" id="PTHR44942:SF4">
    <property type="entry name" value="METHYLTRANSFERASE TYPE 11 DOMAIN-CONTAINING PROTEIN"/>
    <property type="match status" value="1"/>
</dbReference>
<accession>A0A2H3CK58</accession>
<dbReference type="STRING" id="47427.A0A2H3CK58"/>
<proteinExistence type="inferred from homology"/>
<evidence type="ECO:0000259" key="4">
    <source>
        <dbReference type="Pfam" id="PF08241"/>
    </source>
</evidence>
<dbReference type="GO" id="GO:0032259">
    <property type="term" value="P:methylation"/>
    <property type="evidence" value="ECO:0007669"/>
    <property type="project" value="UniProtKB-KW"/>
</dbReference>
<dbReference type="InterPro" id="IPR051052">
    <property type="entry name" value="Diverse_substrate_MTase"/>
</dbReference>
<reference evidence="6" key="1">
    <citation type="journal article" date="2017" name="Nat. Ecol. Evol.">
        <title>Genome expansion and lineage-specific genetic innovations in the forest pathogenic fungi Armillaria.</title>
        <authorList>
            <person name="Sipos G."/>
            <person name="Prasanna A.N."/>
            <person name="Walter M.C."/>
            <person name="O'Connor E."/>
            <person name="Balint B."/>
            <person name="Krizsan K."/>
            <person name="Kiss B."/>
            <person name="Hess J."/>
            <person name="Varga T."/>
            <person name="Slot J."/>
            <person name="Riley R."/>
            <person name="Boka B."/>
            <person name="Rigling D."/>
            <person name="Barry K."/>
            <person name="Lee J."/>
            <person name="Mihaltcheva S."/>
            <person name="LaButti K."/>
            <person name="Lipzen A."/>
            <person name="Waldron R."/>
            <person name="Moloney N.M."/>
            <person name="Sperisen C."/>
            <person name="Kredics L."/>
            <person name="Vagvoelgyi C."/>
            <person name="Patrignani A."/>
            <person name="Fitzpatrick D."/>
            <person name="Nagy I."/>
            <person name="Doyle S."/>
            <person name="Anderson J.B."/>
            <person name="Grigoriev I.V."/>
            <person name="Gueldener U."/>
            <person name="Muensterkoetter M."/>
            <person name="Nagy L.G."/>
        </authorList>
    </citation>
    <scope>NUCLEOTIDE SEQUENCE [LARGE SCALE GENOMIC DNA]</scope>
    <source>
        <strain evidence="6">Ar21-2</strain>
    </source>
</reference>
<dbReference type="SUPFAM" id="SSF53335">
    <property type="entry name" value="S-adenosyl-L-methionine-dependent methyltransferases"/>
    <property type="match status" value="1"/>
</dbReference>
<feature type="domain" description="Methyltransferase type 11" evidence="4">
    <location>
        <begin position="140"/>
        <end position="189"/>
    </location>
</feature>
<dbReference type="InterPro" id="IPR029063">
    <property type="entry name" value="SAM-dependent_MTases_sf"/>
</dbReference>
<dbReference type="Pfam" id="PF08241">
    <property type="entry name" value="Methyltransf_11"/>
    <property type="match status" value="2"/>
</dbReference>
<comment type="similarity">
    <text evidence="1">Belongs to the methyltransferase superfamily.</text>
</comment>
<keyword evidence="6" id="KW-1185">Reference proteome</keyword>
<evidence type="ECO:0000256" key="1">
    <source>
        <dbReference type="ARBA" id="ARBA00008361"/>
    </source>
</evidence>
<dbReference type="Proteomes" id="UP000217790">
    <property type="component" value="Unassembled WGS sequence"/>
</dbReference>